<keyword evidence="1" id="KW-1185">Reference proteome</keyword>
<protein>
    <submittedName>
        <fullName evidence="2">Coat protein</fullName>
    </submittedName>
</protein>
<dbReference type="Proteomes" id="UP000025227">
    <property type="component" value="Unplaced"/>
</dbReference>
<dbReference type="WBParaSite" id="HCON_00018740-00001">
    <property type="protein sequence ID" value="HCON_00018740-00001"/>
    <property type="gene ID" value="HCON_00018740"/>
</dbReference>
<evidence type="ECO:0000313" key="2">
    <source>
        <dbReference type="WBParaSite" id="HCON_00018740-00001"/>
    </source>
</evidence>
<name>A0A7I4XW41_HAECO</name>
<organism evidence="1 2">
    <name type="scientific">Haemonchus contortus</name>
    <name type="common">Barber pole worm</name>
    <dbReference type="NCBI Taxonomy" id="6289"/>
    <lineage>
        <taxon>Eukaryota</taxon>
        <taxon>Metazoa</taxon>
        <taxon>Ecdysozoa</taxon>
        <taxon>Nematoda</taxon>
        <taxon>Chromadorea</taxon>
        <taxon>Rhabditida</taxon>
        <taxon>Rhabditina</taxon>
        <taxon>Rhabditomorpha</taxon>
        <taxon>Strongyloidea</taxon>
        <taxon>Trichostrongylidae</taxon>
        <taxon>Haemonchus</taxon>
    </lineage>
</organism>
<evidence type="ECO:0000313" key="1">
    <source>
        <dbReference type="Proteomes" id="UP000025227"/>
    </source>
</evidence>
<sequence length="120" mass="13795">MRASISERLTTDRIYTVTKLIEVCIAIVQDAIMNNIHRFEEGFRFFKTGAVTEALGNQVFLPFIQGPVGHRKLTRGKSASNREEMIVSFNENLAIGRCRDDLKRRERCRKMGNARLTAYE</sequence>
<dbReference type="AlphaFoldDB" id="A0A7I4XW41"/>
<proteinExistence type="predicted"/>
<accession>A0A7I4XW41</accession>
<reference evidence="2" key="1">
    <citation type="submission" date="2020-12" db="UniProtKB">
        <authorList>
            <consortium name="WormBaseParasite"/>
        </authorList>
    </citation>
    <scope>IDENTIFICATION</scope>
    <source>
        <strain evidence="2">MHco3</strain>
    </source>
</reference>